<dbReference type="PANTHER" id="PTHR46082">
    <property type="entry name" value="ATP/GTP-BINDING PROTEIN-RELATED"/>
    <property type="match status" value="1"/>
</dbReference>
<dbReference type="EMBL" id="CAJNJA010025186">
    <property type="protein sequence ID" value="CAE7538667.1"/>
    <property type="molecule type" value="Genomic_DNA"/>
</dbReference>
<dbReference type="Pfam" id="PF13374">
    <property type="entry name" value="TPR_10"/>
    <property type="match status" value="1"/>
</dbReference>
<dbReference type="SUPFAM" id="SSF48452">
    <property type="entry name" value="TPR-like"/>
    <property type="match status" value="1"/>
</dbReference>
<evidence type="ECO:0000313" key="1">
    <source>
        <dbReference type="EMBL" id="CAE7538667.1"/>
    </source>
</evidence>
<dbReference type="Gene3D" id="1.25.40.10">
    <property type="entry name" value="Tetratricopeptide repeat domain"/>
    <property type="match status" value="1"/>
</dbReference>
<dbReference type="PANTHER" id="PTHR46082:SF6">
    <property type="entry name" value="AAA+ ATPASE DOMAIN-CONTAINING PROTEIN-RELATED"/>
    <property type="match status" value="1"/>
</dbReference>
<gene>
    <name evidence="1" type="primary">Klc3</name>
    <name evidence="1" type="ORF">SNEC2469_LOCUS15502</name>
</gene>
<name>A0A812TJK6_9DINO</name>
<comment type="caution">
    <text evidence="1">The sequence shown here is derived from an EMBL/GenBank/DDBJ whole genome shotgun (WGS) entry which is preliminary data.</text>
</comment>
<dbReference type="InterPro" id="IPR053137">
    <property type="entry name" value="NLR-like"/>
</dbReference>
<organism evidence="1 2">
    <name type="scientific">Symbiodinium necroappetens</name>
    <dbReference type="NCBI Taxonomy" id="1628268"/>
    <lineage>
        <taxon>Eukaryota</taxon>
        <taxon>Sar</taxon>
        <taxon>Alveolata</taxon>
        <taxon>Dinophyceae</taxon>
        <taxon>Suessiales</taxon>
        <taxon>Symbiodiniaceae</taxon>
        <taxon>Symbiodinium</taxon>
    </lineage>
</organism>
<dbReference type="InterPro" id="IPR011990">
    <property type="entry name" value="TPR-like_helical_dom_sf"/>
</dbReference>
<sequence>MQRRSIFGGRKSKAFTKDVRLQAKEESKTPVDIETQVKQLVQQHGRLHAKTLTFMNHQALAYRDMDKNEDALQVYREVHDGCKQTLGMQHPYTLASISNLANILFEMDRLQEARPLLEEALERQSEMLGSRHLDTLQTAHSLALLLEEQGEFHKARKPA</sequence>
<keyword evidence="2" id="KW-1185">Reference proteome</keyword>
<accession>A0A812TJK6</accession>
<evidence type="ECO:0000313" key="2">
    <source>
        <dbReference type="Proteomes" id="UP000601435"/>
    </source>
</evidence>
<dbReference type="Proteomes" id="UP000601435">
    <property type="component" value="Unassembled WGS sequence"/>
</dbReference>
<reference evidence="1" key="1">
    <citation type="submission" date="2021-02" db="EMBL/GenBank/DDBJ databases">
        <authorList>
            <person name="Dougan E. K."/>
            <person name="Rhodes N."/>
            <person name="Thang M."/>
            <person name="Chan C."/>
        </authorList>
    </citation>
    <scope>NUCLEOTIDE SEQUENCE</scope>
</reference>
<proteinExistence type="predicted"/>
<dbReference type="AlphaFoldDB" id="A0A812TJK6"/>
<dbReference type="Pfam" id="PF13424">
    <property type="entry name" value="TPR_12"/>
    <property type="match status" value="1"/>
</dbReference>
<dbReference type="OrthoDB" id="272303at2759"/>
<protein>
    <submittedName>
        <fullName evidence="1">Klc3 protein</fullName>
    </submittedName>
</protein>